<organism evidence="2 3">
    <name type="scientific">Microcoleus anatoxicus PTRS2</name>
    <dbReference type="NCBI Taxonomy" id="2705321"/>
    <lineage>
        <taxon>Bacteria</taxon>
        <taxon>Bacillati</taxon>
        <taxon>Cyanobacteriota</taxon>
        <taxon>Cyanophyceae</taxon>
        <taxon>Oscillatoriophycideae</taxon>
        <taxon>Oscillatoriales</taxon>
        <taxon>Microcoleaceae</taxon>
        <taxon>Microcoleus</taxon>
        <taxon>Microcoleus anatoxicus</taxon>
    </lineage>
</organism>
<evidence type="ECO:0000313" key="2">
    <source>
        <dbReference type="EMBL" id="MEK0184432.1"/>
    </source>
</evidence>
<accession>A0ABU8YJE1</accession>
<comment type="caution">
    <text evidence="2">The sequence shown here is derived from an EMBL/GenBank/DDBJ whole genome shotgun (WGS) entry which is preliminary data.</text>
</comment>
<sequence length="55" mass="6387">MPNAQFPIFPDLMYDRYQFCKGRINNVPKSNNKLDSPSRDQELAPNLELVRFSGN</sequence>
<evidence type="ECO:0000256" key="1">
    <source>
        <dbReference type="SAM" id="MobiDB-lite"/>
    </source>
</evidence>
<dbReference type="Proteomes" id="UP001384579">
    <property type="component" value="Unassembled WGS sequence"/>
</dbReference>
<feature type="region of interest" description="Disordered" evidence="1">
    <location>
        <begin position="28"/>
        <end position="47"/>
    </location>
</feature>
<name>A0ABU8YJE1_9CYAN</name>
<dbReference type="EMBL" id="JBBLXS010000051">
    <property type="protein sequence ID" value="MEK0184432.1"/>
    <property type="molecule type" value="Genomic_DNA"/>
</dbReference>
<reference evidence="2 3" key="1">
    <citation type="journal article" date="2020" name="Harmful Algae">
        <title>Molecular and morphological characterization of a novel dihydroanatoxin-a producing Microcoleus species (cyanobacteria) from the Russian River, California, USA.</title>
        <authorList>
            <person name="Conklin K.Y."/>
            <person name="Stancheva R."/>
            <person name="Otten T.G."/>
            <person name="Fadness R."/>
            <person name="Boyer G.L."/>
            <person name="Read B."/>
            <person name="Zhang X."/>
            <person name="Sheath R.G."/>
        </authorList>
    </citation>
    <scope>NUCLEOTIDE SEQUENCE [LARGE SCALE GENOMIC DNA]</scope>
    <source>
        <strain evidence="2 3">PTRS2</strain>
    </source>
</reference>
<proteinExistence type="predicted"/>
<keyword evidence="3" id="KW-1185">Reference proteome</keyword>
<protein>
    <submittedName>
        <fullName evidence="2">Uncharacterized protein</fullName>
    </submittedName>
</protein>
<evidence type="ECO:0000313" key="3">
    <source>
        <dbReference type="Proteomes" id="UP001384579"/>
    </source>
</evidence>
<dbReference type="RefSeq" id="WP_340522389.1">
    <property type="nucleotide sequence ID" value="NZ_JBBLXS010000051.1"/>
</dbReference>
<gene>
    <name evidence="2" type="ORF">WMG39_06140</name>
</gene>